<organism evidence="10 11">
    <name type="scientific">Botryobasidium botryosum (strain FD-172 SS1)</name>
    <dbReference type="NCBI Taxonomy" id="930990"/>
    <lineage>
        <taxon>Eukaryota</taxon>
        <taxon>Fungi</taxon>
        <taxon>Dikarya</taxon>
        <taxon>Basidiomycota</taxon>
        <taxon>Agaricomycotina</taxon>
        <taxon>Agaricomycetes</taxon>
        <taxon>Cantharellales</taxon>
        <taxon>Botryobasidiaceae</taxon>
        <taxon>Botryobasidium</taxon>
    </lineage>
</organism>
<reference evidence="11" key="1">
    <citation type="journal article" date="2014" name="Proc. Natl. Acad. Sci. U.S.A.">
        <title>Extensive sampling of basidiomycete genomes demonstrates inadequacy of the white-rot/brown-rot paradigm for wood decay fungi.</title>
        <authorList>
            <person name="Riley R."/>
            <person name="Salamov A.A."/>
            <person name="Brown D.W."/>
            <person name="Nagy L.G."/>
            <person name="Floudas D."/>
            <person name="Held B.W."/>
            <person name="Levasseur A."/>
            <person name="Lombard V."/>
            <person name="Morin E."/>
            <person name="Otillar R."/>
            <person name="Lindquist E.A."/>
            <person name="Sun H."/>
            <person name="LaButti K.M."/>
            <person name="Schmutz J."/>
            <person name="Jabbour D."/>
            <person name="Luo H."/>
            <person name="Baker S.E."/>
            <person name="Pisabarro A.G."/>
            <person name="Walton J.D."/>
            <person name="Blanchette R.A."/>
            <person name="Henrissat B."/>
            <person name="Martin F."/>
            <person name="Cullen D."/>
            <person name="Hibbett D.S."/>
            <person name="Grigoriev I.V."/>
        </authorList>
    </citation>
    <scope>NUCLEOTIDE SEQUENCE [LARGE SCALE GENOMIC DNA]</scope>
    <source>
        <strain evidence="11">FD-172 SS1</strain>
    </source>
</reference>
<keyword evidence="3" id="KW-0336">GPI-anchor</keyword>
<keyword evidence="6" id="KW-0325">Glycoprotein</keyword>
<dbReference type="CDD" id="cd21176">
    <property type="entry name" value="LPMO_auxiliary-like"/>
    <property type="match status" value="1"/>
</dbReference>
<dbReference type="PANTHER" id="PTHR34992:SF11">
    <property type="entry name" value="COPPER ACQUISITION FACTOR BIM1-LIKE DOMAIN-CONTAINING PROTEIN"/>
    <property type="match status" value="1"/>
</dbReference>
<evidence type="ECO:0000313" key="11">
    <source>
        <dbReference type="Proteomes" id="UP000027195"/>
    </source>
</evidence>
<evidence type="ECO:0000256" key="5">
    <source>
        <dbReference type="ARBA" id="ARBA00023136"/>
    </source>
</evidence>
<dbReference type="EMBL" id="KL198018">
    <property type="protein sequence ID" value="KDQ20310.1"/>
    <property type="molecule type" value="Genomic_DNA"/>
</dbReference>
<evidence type="ECO:0000256" key="8">
    <source>
        <dbReference type="SAM" id="SignalP"/>
    </source>
</evidence>
<keyword evidence="2" id="KW-1003">Cell membrane</keyword>
<gene>
    <name evidence="10" type="ORF">BOTBODRAFT_125906</name>
</gene>
<dbReference type="GO" id="GO:0005886">
    <property type="term" value="C:plasma membrane"/>
    <property type="evidence" value="ECO:0007669"/>
    <property type="project" value="UniProtKB-SubCell"/>
</dbReference>
<feature type="domain" description="Copper acquisition factor BIM1-like" evidence="9">
    <location>
        <begin position="20"/>
        <end position="167"/>
    </location>
</feature>
<keyword evidence="11" id="KW-1185">Reference proteome</keyword>
<comment type="subcellular location">
    <subcellularLocation>
        <location evidence="1">Cell membrane</location>
        <topology evidence="1">Lipid-anchor</topology>
        <topology evidence="1">GPI-anchor</topology>
    </subcellularLocation>
</comment>
<evidence type="ECO:0000256" key="3">
    <source>
        <dbReference type="ARBA" id="ARBA00022622"/>
    </source>
</evidence>
<evidence type="ECO:0000256" key="7">
    <source>
        <dbReference type="ARBA" id="ARBA00023288"/>
    </source>
</evidence>
<feature type="chain" id="PRO_5001641711" description="Copper acquisition factor BIM1-like domain-containing protein" evidence="8">
    <location>
        <begin position="21"/>
        <end position="171"/>
    </location>
</feature>
<feature type="non-terminal residue" evidence="10">
    <location>
        <position position="171"/>
    </location>
</feature>
<dbReference type="OrthoDB" id="2146436at2759"/>
<keyword evidence="4 8" id="KW-0732">Signal</keyword>
<accession>A0A067N074</accession>
<feature type="signal peptide" evidence="8">
    <location>
        <begin position="1"/>
        <end position="20"/>
    </location>
</feature>
<dbReference type="InterPro" id="IPR046530">
    <property type="entry name" value="BIM1-like_dom"/>
</dbReference>
<dbReference type="AlphaFoldDB" id="A0A067N074"/>
<dbReference type="STRING" id="930990.A0A067N074"/>
<evidence type="ECO:0000256" key="2">
    <source>
        <dbReference type="ARBA" id="ARBA00022475"/>
    </source>
</evidence>
<keyword evidence="5" id="KW-0472">Membrane</keyword>
<evidence type="ECO:0000256" key="4">
    <source>
        <dbReference type="ARBA" id="ARBA00022729"/>
    </source>
</evidence>
<dbReference type="PANTHER" id="PTHR34992">
    <property type="entry name" value="HYPHAL ANASTAMOSIS-7 PROTEIN"/>
    <property type="match status" value="1"/>
</dbReference>
<evidence type="ECO:0000313" key="10">
    <source>
        <dbReference type="EMBL" id="KDQ20310.1"/>
    </source>
</evidence>
<protein>
    <recommendedName>
        <fullName evidence="9">Copper acquisition factor BIM1-like domain-containing protein</fullName>
    </recommendedName>
</protein>
<name>A0A067N074_BOTB1</name>
<sequence>MFSIVQIICAIISIVPLAFGHFQLNYPQSRGYVFANETYFCGGFSSPKPRVPFPIYGGFYIINSEHPRANIMATLSFNPNPTSYQQFNISPSGQTIPPLTPFTTLVGQGTICLPVDIAGLGIPDLQGDTNATIQVQYNGGDGTVTQCADVTLQNTTVTSSVACQNSTATTN</sequence>
<dbReference type="Proteomes" id="UP000027195">
    <property type="component" value="Unassembled WGS sequence"/>
</dbReference>
<dbReference type="GO" id="GO:0098552">
    <property type="term" value="C:side of membrane"/>
    <property type="evidence" value="ECO:0007669"/>
    <property type="project" value="UniProtKB-KW"/>
</dbReference>
<dbReference type="Pfam" id="PF20238">
    <property type="entry name" value="BIM1-like_dom"/>
    <property type="match status" value="1"/>
</dbReference>
<dbReference type="HOGENOM" id="CLU_070647_3_1_1"/>
<keyword evidence="7" id="KW-0449">Lipoprotein</keyword>
<evidence type="ECO:0000256" key="6">
    <source>
        <dbReference type="ARBA" id="ARBA00023180"/>
    </source>
</evidence>
<dbReference type="InterPro" id="IPR046936">
    <property type="entry name" value="BIM1-like"/>
</dbReference>
<dbReference type="InParanoid" id="A0A067N074"/>
<proteinExistence type="predicted"/>
<evidence type="ECO:0000259" key="9">
    <source>
        <dbReference type="Pfam" id="PF20238"/>
    </source>
</evidence>
<evidence type="ECO:0000256" key="1">
    <source>
        <dbReference type="ARBA" id="ARBA00004609"/>
    </source>
</evidence>